<feature type="transmembrane region" description="Helical" evidence="1">
    <location>
        <begin position="41"/>
        <end position="63"/>
    </location>
</feature>
<feature type="transmembrane region" description="Helical" evidence="1">
    <location>
        <begin position="12"/>
        <end position="29"/>
    </location>
</feature>
<evidence type="ECO:0000313" key="3">
    <source>
        <dbReference type="Proteomes" id="UP001597533"/>
    </source>
</evidence>
<comment type="caution">
    <text evidence="2">The sequence shown here is derived from an EMBL/GenBank/DDBJ whole genome shotgun (WGS) entry which is preliminary data.</text>
</comment>
<dbReference type="RefSeq" id="WP_183485260.1">
    <property type="nucleotide sequence ID" value="NZ_JBHUOV010000001.1"/>
</dbReference>
<feature type="transmembrane region" description="Helical" evidence="1">
    <location>
        <begin position="235"/>
        <end position="256"/>
    </location>
</feature>
<reference evidence="3" key="1">
    <citation type="journal article" date="2019" name="Int. J. Syst. Evol. Microbiol.">
        <title>The Global Catalogue of Microorganisms (GCM) 10K type strain sequencing project: providing services to taxonomists for standard genome sequencing and annotation.</title>
        <authorList>
            <consortium name="The Broad Institute Genomics Platform"/>
            <consortium name="The Broad Institute Genome Sequencing Center for Infectious Disease"/>
            <person name="Wu L."/>
            <person name="Ma J."/>
        </authorList>
    </citation>
    <scope>NUCLEOTIDE SEQUENCE [LARGE SCALE GENOMIC DNA]</scope>
    <source>
        <strain evidence="3">KCTC 32141</strain>
    </source>
</reference>
<dbReference type="EMBL" id="JBHUOV010000001">
    <property type="protein sequence ID" value="MFD2822497.1"/>
    <property type="molecule type" value="Genomic_DNA"/>
</dbReference>
<gene>
    <name evidence="2" type="ORF">ACFS5M_02375</name>
</gene>
<keyword evidence="3" id="KW-1185">Reference proteome</keyword>
<accession>A0ABW5WIP2</accession>
<keyword evidence="1" id="KW-0812">Transmembrane</keyword>
<sequence>MDIVEFCSKINTWIKNNIAIILILLFYISEAANKYFEFTTGYYSIIPRTIKLSVMLYISFSLFRRKDFKFFKITGTLIICYLLGQYFLNISFSNNSILVLGRYLYPLLLFRFFTKYQLNKKQSKSLFQVFESLIAFNSLLIILGFMFGVALFETYSGNRFGYNGLLLTSSTASYVYIITLFYFILKYKLNPKFDYKFFLILSSCLLIGTKSLYLVFLAIIVYMISSKFPSRKSKIISVLIFALLSVSTLYILFYQVEFFSSLREERGLLSVFLSFRDILLVRDVIPYINENWTALNYLFGGVHDISTQSEMGFIDTFYFWGIIGGLFYLTAYYKLFFTFKFNSILLFFILLLIFVIFIAGNFFFYSTIPIYLIVFRERVLDYFYNKT</sequence>
<dbReference type="Proteomes" id="UP001597533">
    <property type="component" value="Unassembled WGS sequence"/>
</dbReference>
<keyword evidence="1" id="KW-1133">Transmembrane helix</keyword>
<feature type="transmembrane region" description="Helical" evidence="1">
    <location>
        <begin position="197"/>
        <end position="223"/>
    </location>
</feature>
<feature type="transmembrane region" description="Helical" evidence="1">
    <location>
        <begin position="133"/>
        <end position="152"/>
    </location>
</feature>
<feature type="transmembrane region" description="Helical" evidence="1">
    <location>
        <begin position="164"/>
        <end position="185"/>
    </location>
</feature>
<feature type="transmembrane region" description="Helical" evidence="1">
    <location>
        <begin position="94"/>
        <end position="113"/>
    </location>
</feature>
<evidence type="ECO:0000313" key="2">
    <source>
        <dbReference type="EMBL" id="MFD2822497.1"/>
    </source>
</evidence>
<feature type="transmembrane region" description="Helical" evidence="1">
    <location>
        <begin position="70"/>
        <end position="88"/>
    </location>
</feature>
<evidence type="ECO:0000256" key="1">
    <source>
        <dbReference type="SAM" id="Phobius"/>
    </source>
</evidence>
<keyword evidence="1" id="KW-0472">Membrane</keyword>
<organism evidence="2 3">
    <name type="scientific">Lacinutrix iliipiscaria</name>
    <dbReference type="NCBI Taxonomy" id="1230532"/>
    <lineage>
        <taxon>Bacteria</taxon>
        <taxon>Pseudomonadati</taxon>
        <taxon>Bacteroidota</taxon>
        <taxon>Flavobacteriia</taxon>
        <taxon>Flavobacteriales</taxon>
        <taxon>Flavobacteriaceae</taxon>
        <taxon>Lacinutrix</taxon>
    </lineage>
</organism>
<feature type="transmembrane region" description="Helical" evidence="1">
    <location>
        <begin position="317"/>
        <end position="337"/>
    </location>
</feature>
<name>A0ABW5WIP2_9FLAO</name>
<protein>
    <submittedName>
        <fullName evidence="2">Uncharacterized protein</fullName>
    </submittedName>
</protein>
<feature type="transmembrane region" description="Helical" evidence="1">
    <location>
        <begin position="344"/>
        <end position="374"/>
    </location>
</feature>
<proteinExistence type="predicted"/>